<evidence type="ECO:0000313" key="7">
    <source>
        <dbReference type="EMBL" id="TSE36216.1"/>
    </source>
</evidence>
<evidence type="ECO:0000256" key="4">
    <source>
        <dbReference type="HAMAP-Rule" id="MF_00724"/>
    </source>
</evidence>
<keyword evidence="8" id="KW-1185">Reference proteome</keyword>
<dbReference type="PANTHER" id="PTHR34653:SF1">
    <property type="entry name" value="FLAGELLAR HOOK-BASAL BODY COMPLEX PROTEIN FLIE"/>
    <property type="match status" value="1"/>
</dbReference>
<proteinExistence type="inferred from homology"/>
<dbReference type="EMBL" id="VJON01000002">
    <property type="protein sequence ID" value="TSE36216.1"/>
    <property type="molecule type" value="Genomic_DNA"/>
</dbReference>
<dbReference type="Pfam" id="PF02049">
    <property type="entry name" value="FliE"/>
    <property type="match status" value="1"/>
</dbReference>
<sequence>MDLRLLPMHTASMSPAQLAALRAAQKALAAKAAGADAASAAPSVAGATPATGAAGSVGFGTALRNALQEVSAAQQRASALQNEVQKGNRNVSLEETMVAMQKAQIGFQAALHVRNRMMQAYTDVMNMQV</sequence>
<dbReference type="InterPro" id="IPR001624">
    <property type="entry name" value="FliE"/>
</dbReference>
<evidence type="ECO:0000313" key="8">
    <source>
        <dbReference type="Proteomes" id="UP000318294"/>
    </source>
</evidence>
<dbReference type="PRINTS" id="PR01006">
    <property type="entry name" value="FLGHOOKFLIE"/>
</dbReference>
<organism evidence="7 8">
    <name type="scientific">Tepidimonas charontis</name>
    <dbReference type="NCBI Taxonomy" id="2267262"/>
    <lineage>
        <taxon>Bacteria</taxon>
        <taxon>Pseudomonadati</taxon>
        <taxon>Pseudomonadota</taxon>
        <taxon>Betaproteobacteria</taxon>
        <taxon>Burkholderiales</taxon>
        <taxon>Tepidimonas</taxon>
    </lineage>
</organism>
<dbReference type="Proteomes" id="UP000318294">
    <property type="component" value="Unassembled WGS sequence"/>
</dbReference>
<dbReference type="RefSeq" id="WP_236640082.1">
    <property type="nucleotide sequence ID" value="NZ_VJON01000002.1"/>
</dbReference>
<dbReference type="GO" id="GO:0071973">
    <property type="term" value="P:bacterial-type flagellum-dependent cell motility"/>
    <property type="evidence" value="ECO:0007669"/>
    <property type="project" value="InterPro"/>
</dbReference>
<comment type="similarity">
    <text evidence="2 4">Belongs to the FliE family.</text>
</comment>
<protein>
    <recommendedName>
        <fullName evidence="4 5">Flagellar hook-basal body complex protein FliE</fullName>
    </recommendedName>
</protein>
<dbReference type="NCBIfam" id="TIGR00205">
    <property type="entry name" value="fliE"/>
    <property type="match status" value="1"/>
</dbReference>
<gene>
    <name evidence="4 7" type="primary">fliE</name>
    <name evidence="7" type="ORF">Tchar_00267</name>
</gene>
<name>A0A554XK58_9BURK</name>
<comment type="caution">
    <text evidence="7">The sequence shown here is derived from an EMBL/GenBank/DDBJ whole genome shotgun (WGS) entry which is preliminary data.</text>
</comment>
<dbReference type="AlphaFoldDB" id="A0A554XK58"/>
<evidence type="ECO:0000256" key="1">
    <source>
        <dbReference type="ARBA" id="ARBA00004117"/>
    </source>
</evidence>
<evidence type="ECO:0000256" key="6">
    <source>
        <dbReference type="SAM" id="Coils"/>
    </source>
</evidence>
<keyword evidence="7" id="KW-0966">Cell projection</keyword>
<evidence type="ECO:0000256" key="2">
    <source>
        <dbReference type="ARBA" id="ARBA00009272"/>
    </source>
</evidence>
<keyword evidence="7" id="KW-0282">Flagellum</keyword>
<evidence type="ECO:0000256" key="5">
    <source>
        <dbReference type="NCBIfam" id="TIGR00205"/>
    </source>
</evidence>
<evidence type="ECO:0000256" key="3">
    <source>
        <dbReference type="ARBA" id="ARBA00023143"/>
    </source>
</evidence>
<feature type="coiled-coil region" evidence="6">
    <location>
        <begin position="63"/>
        <end position="90"/>
    </location>
</feature>
<comment type="subcellular location">
    <subcellularLocation>
        <location evidence="1 4">Bacterial flagellum basal body</location>
    </subcellularLocation>
</comment>
<dbReference type="GO" id="GO:0005198">
    <property type="term" value="F:structural molecule activity"/>
    <property type="evidence" value="ECO:0007669"/>
    <property type="project" value="UniProtKB-UniRule"/>
</dbReference>
<keyword evidence="3 4" id="KW-0975">Bacterial flagellum</keyword>
<dbReference type="GO" id="GO:0009425">
    <property type="term" value="C:bacterial-type flagellum basal body"/>
    <property type="evidence" value="ECO:0007669"/>
    <property type="project" value="UniProtKB-SubCell"/>
</dbReference>
<dbReference type="HAMAP" id="MF_00724">
    <property type="entry name" value="FliE"/>
    <property type="match status" value="1"/>
</dbReference>
<dbReference type="GO" id="GO:0003774">
    <property type="term" value="F:cytoskeletal motor activity"/>
    <property type="evidence" value="ECO:0007669"/>
    <property type="project" value="InterPro"/>
</dbReference>
<accession>A0A554XK58</accession>
<reference evidence="7 8" key="1">
    <citation type="submission" date="2019-07" db="EMBL/GenBank/DDBJ databases">
        <title>Tepidimonas charontis SPSP-6 draft genome.</title>
        <authorList>
            <person name="Da Costa M.S."/>
            <person name="Froufe H.J.C."/>
            <person name="Egas C."/>
            <person name="Albuquerque L."/>
        </authorList>
    </citation>
    <scope>NUCLEOTIDE SEQUENCE [LARGE SCALE GENOMIC DNA]</scope>
    <source>
        <strain evidence="7 8">SPSP-6</strain>
    </source>
</reference>
<dbReference type="PANTHER" id="PTHR34653">
    <property type="match status" value="1"/>
</dbReference>
<keyword evidence="6" id="KW-0175">Coiled coil</keyword>
<keyword evidence="7" id="KW-0969">Cilium</keyword>